<dbReference type="Proteomes" id="UP000518605">
    <property type="component" value="Unassembled WGS sequence"/>
</dbReference>
<organism evidence="1 2">
    <name type="scientific">Paenibacillus endophyticus</name>
    <dbReference type="NCBI Taxonomy" id="1294268"/>
    <lineage>
        <taxon>Bacteria</taxon>
        <taxon>Bacillati</taxon>
        <taxon>Bacillota</taxon>
        <taxon>Bacilli</taxon>
        <taxon>Bacillales</taxon>
        <taxon>Paenibacillaceae</taxon>
        <taxon>Paenibacillus</taxon>
    </lineage>
</organism>
<accession>A0A7W5CCU7</accession>
<evidence type="ECO:0000313" key="2">
    <source>
        <dbReference type="Proteomes" id="UP000518605"/>
    </source>
</evidence>
<dbReference type="EMBL" id="JACHXW010000016">
    <property type="protein sequence ID" value="MBB3154489.1"/>
    <property type="molecule type" value="Genomic_DNA"/>
</dbReference>
<gene>
    <name evidence="1" type="ORF">FHS16_004571</name>
</gene>
<name>A0A7W5CCU7_9BACL</name>
<evidence type="ECO:0000313" key="1">
    <source>
        <dbReference type="EMBL" id="MBB3154489.1"/>
    </source>
</evidence>
<keyword evidence="2" id="KW-1185">Reference proteome</keyword>
<dbReference type="RefSeq" id="WP_183568012.1">
    <property type="nucleotide sequence ID" value="NZ_JACHXW010000016.1"/>
</dbReference>
<reference evidence="1 2" key="1">
    <citation type="submission" date="2020-08" db="EMBL/GenBank/DDBJ databases">
        <title>Genomic Encyclopedia of Type Strains, Phase III (KMG-III): the genomes of soil and plant-associated and newly described type strains.</title>
        <authorList>
            <person name="Whitman W."/>
        </authorList>
    </citation>
    <scope>NUCLEOTIDE SEQUENCE [LARGE SCALE GENOMIC DNA]</scope>
    <source>
        <strain evidence="1 2">CECT 8234</strain>
    </source>
</reference>
<dbReference type="AlphaFoldDB" id="A0A7W5CCU7"/>
<proteinExistence type="predicted"/>
<dbReference type="InterPro" id="IPR038454">
    <property type="entry name" value="DnaA_N_sf"/>
</dbReference>
<protein>
    <submittedName>
        <fullName evidence="1">Uncharacterized protein</fullName>
    </submittedName>
</protein>
<sequence>MTENNDDTRKKISEKFERMLPQIWERARRNNEASKTEYMKQLHTKLLDDSRNQFPTSVFNTYLKGLSIVDISSDESIVFGTNSNLKKERLESEYLSLLKTSLKNITHVNYEISFVVNDFDIPDSLEGKSTDELYELAFGKEELARQKELKRNRLIQPDYDESLLNIVECVLCACDDVPNVSLSIPLKSKNVRIVSVTIKGARCSKCGESYYSMQDIDAIHKIEQLLEELYPHNRSDCQ</sequence>
<dbReference type="Gene3D" id="3.30.300.180">
    <property type="match status" value="1"/>
</dbReference>
<comment type="caution">
    <text evidence="1">The sequence shown here is derived from an EMBL/GenBank/DDBJ whole genome shotgun (WGS) entry which is preliminary data.</text>
</comment>